<feature type="transmembrane region" description="Helical" evidence="8">
    <location>
        <begin position="106"/>
        <end position="123"/>
    </location>
</feature>
<evidence type="ECO:0000256" key="2">
    <source>
        <dbReference type="ARBA" id="ARBA00007362"/>
    </source>
</evidence>
<dbReference type="PANTHER" id="PTHR22911:SF137">
    <property type="entry name" value="SOLUTE CARRIER FAMILY 35 MEMBER G2-RELATED"/>
    <property type="match status" value="1"/>
</dbReference>
<keyword evidence="6 8" id="KW-1133">Transmembrane helix</keyword>
<feature type="transmembrane region" description="Helical" evidence="8">
    <location>
        <begin position="41"/>
        <end position="59"/>
    </location>
</feature>
<organism evidence="10 11">
    <name type="scientific">Nocardioides imazamoxiresistens</name>
    <dbReference type="NCBI Taxonomy" id="3231893"/>
    <lineage>
        <taxon>Bacteria</taxon>
        <taxon>Bacillati</taxon>
        <taxon>Actinomycetota</taxon>
        <taxon>Actinomycetes</taxon>
        <taxon>Propionibacteriales</taxon>
        <taxon>Nocardioidaceae</taxon>
        <taxon>Nocardioides</taxon>
    </lineage>
</organism>
<comment type="caution">
    <text evidence="10">The sequence shown here is derived from an EMBL/GenBank/DDBJ whole genome shotgun (WGS) entry which is preliminary data.</text>
</comment>
<keyword evidence="4" id="KW-1003">Cell membrane</keyword>
<dbReference type="InterPro" id="IPR000620">
    <property type="entry name" value="EamA_dom"/>
</dbReference>
<feature type="transmembrane region" description="Helical" evidence="8">
    <location>
        <begin position="181"/>
        <end position="201"/>
    </location>
</feature>
<feature type="transmembrane region" description="Helical" evidence="8">
    <location>
        <begin position="130"/>
        <end position="147"/>
    </location>
</feature>
<sequence length="307" mass="32910">MSGRLSRAGAGFTMGVGAYTLWGVFPLYFPLLEPAGPVEILAQRVLWSVLTMAVLVLALRRTPQLRALLRSRRTLALLAVAAATISVNWVTFIYGVTTGHVLETSLGYFVNPLVTVLLGVLVLGERLRRLQWAALAIAATAVVVLTVDYGRLPWIAVLLAFSFGTYGLVKKTADVGAVESLAVETALLTPLAAAYVGWLAASGGPVLGTQGPVHTVVFALLGLVTAVPLLLFGGAATRVPMVTLGLLQYLAPIFQFVLGIVWFGEHMPATRWAGFVLVWLALVLFTVEAYGHRRRHLRRVARAATAT</sequence>
<dbReference type="PANTHER" id="PTHR22911">
    <property type="entry name" value="ACYL-MALONYL CONDENSING ENZYME-RELATED"/>
    <property type="match status" value="1"/>
</dbReference>
<dbReference type="Proteomes" id="UP001268542">
    <property type="component" value="Unassembled WGS sequence"/>
</dbReference>
<evidence type="ECO:0000259" key="9">
    <source>
        <dbReference type="Pfam" id="PF00892"/>
    </source>
</evidence>
<dbReference type="InterPro" id="IPR037185">
    <property type="entry name" value="EmrE-like"/>
</dbReference>
<evidence type="ECO:0000256" key="3">
    <source>
        <dbReference type="ARBA" id="ARBA00022448"/>
    </source>
</evidence>
<keyword evidence="7 8" id="KW-0472">Membrane</keyword>
<comment type="subcellular location">
    <subcellularLocation>
        <location evidence="1">Cell membrane</location>
        <topology evidence="1">Multi-pass membrane protein</topology>
    </subcellularLocation>
</comment>
<dbReference type="InterPro" id="IPR004626">
    <property type="entry name" value="RarD"/>
</dbReference>
<evidence type="ECO:0000256" key="7">
    <source>
        <dbReference type="ARBA" id="ARBA00023136"/>
    </source>
</evidence>
<name>A0ABU3Q1G0_9ACTN</name>
<evidence type="ECO:0000256" key="5">
    <source>
        <dbReference type="ARBA" id="ARBA00022692"/>
    </source>
</evidence>
<evidence type="ECO:0000256" key="4">
    <source>
        <dbReference type="ARBA" id="ARBA00022475"/>
    </source>
</evidence>
<protein>
    <submittedName>
        <fullName evidence="10">EamA family transporter RarD</fullName>
    </submittedName>
</protein>
<feature type="transmembrane region" description="Helical" evidence="8">
    <location>
        <begin position="244"/>
        <end position="263"/>
    </location>
</feature>
<feature type="transmembrane region" description="Helical" evidence="8">
    <location>
        <begin position="213"/>
        <end position="232"/>
    </location>
</feature>
<keyword evidence="11" id="KW-1185">Reference proteome</keyword>
<dbReference type="EMBL" id="JAVYII010000008">
    <property type="protein sequence ID" value="MDT9594855.1"/>
    <property type="molecule type" value="Genomic_DNA"/>
</dbReference>
<dbReference type="RefSeq" id="WP_315735035.1">
    <property type="nucleotide sequence ID" value="NZ_JAVYII010000008.1"/>
</dbReference>
<dbReference type="NCBIfam" id="TIGR00688">
    <property type="entry name" value="rarD"/>
    <property type="match status" value="1"/>
</dbReference>
<keyword evidence="5 8" id="KW-0812">Transmembrane</keyword>
<evidence type="ECO:0000256" key="8">
    <source>
        <dbReference type="SAM" id="Phobius"/>
    </source>
</evidence>
<reference evidence="10 11" key="1">
    <citation type="submission" date="2023-08" db="EMBL/GenBank/DDBJ databases">
        <title>Nocardioides seae sp. nov., a bacterium isolated from a soil.</title>
        <authorList>
            <person name="Wang X."/>
        </authorList>
    </citation>
    <scope>NUCLEOTIDE SEQUENCE [LARGE SCALE GENOMIC DNA]</scope>
    <source>
        <strain evidence="10 11">YZH12</strain>
    </source>
</reference>
<evidence type="ECO:0000313" key="10">
    <source>
        <dbReference type="EMBL" id="MDT9594855.1"/>
    </source>
</evidence>
<feature type="transmembrane region" description="Helical" evidence="8">
    <location>
        <begin position="75"/>
        <end position="94"/>
    </location>
</feature>
<evidence type="ECO:0000313" key="11">
    <source>
        <dbReference type="Proteomes" id="UP001268542"/>
    </source>
</evidence>
<keyword evidence="3" id="KW-0813">Transport</keyword>
<evidence type="ECO:0000256" key="1">
    <source>
        <dbReference type="ARBA" id="ARBA00004651"/>
    </source>
</evidence>
<comment type="similarity">
    <text evidence="2">Belongs to the EamA transporter family.</text>
</comment>
<feature type="transmembrane region" description="Helical" evidence="8">
    <location>
        <begin position="269"/>
        <end position="290"/>
    </location>
</feature>
<evidence type="ECO:0000256" key="6">
    <source>
        <dbReference type="ARBA" id="ARBA00022989"/>
    </source>
</evidence>
<gene>
    <name evidence="10" type="primary">rarD</name>
    <name evidence="10" type="ORF">RDV89_17335</name>
</gene>
<feature type="transmembrane region" description="Helical" evidence="8">
    <location>
        <begin position="153"/>
        <end position="169"/>
    </location>
</feature>
<feature type="domain" description="EamA" evidence="9">
    <location>
        <begin position="11"/>
        <end position="146"/>
    </location>
</feature>
<dbReference type="SUPFAM" id="SSF103481">
    <property type="entry name" value="Multidrug resistance efflux transporter EmrE"/>
    <property type="match status" value="2"/>
</dbReference>
<feature type="transmembrane region" description="Helical" evidence="8">
    <location>
        <begin position="12"/>
        <end position="29"/>
    </location>
</feature>
<proteinExistence type="inferred from homology"/>
<dbReference type="Pfam" id="PF00892">
    <property type="entry name" value="EamA"/>
    <property type="match status" value="1"/>
</dbReference>
<accession>A0ABU3Q1G0</accession>